<evidence type="ECO:0000256" key="1">
    <source>
        <dbReference type="SAM" id="SignalP"/>
    </source>
</evidence>
<accession>A0A5C5ZS68</accession>
<keyword evidence="3" id="KW-1185">Reference proteome</keyword>
<sequence precursor="true">MNYKTNHFLAATLTTALLAMAGCGPSDTAEHDEHEHAETETVAHDHSGWWCVEHAIPEEVCTRCDLSLIAGYKADGDWCEEHNRPESLCFLCTPALAEPFAARYEAKFGKAPPEPTDP</sequence>
<dbReference type="AlphaFoldDB" id="A0A5C5ZS68"/>
<evidence type="ECO:0000313" key="2">
    <source>
        <dbReference type="EMBL" id="TWT89797.1"/>
    </source>
</evidence>
<gene>
    <name evidence="2" type="ORF">Mal64_01760</name>
</gene>
<protein>
    <recommendedName>
        <fullName evidence="4">RND transporter</fullName>
    </recommendedName>
</protein>
<dbReference type="RefSeq" id="WP_146395777.1">
    <property type="nucleotide sequence ID" value="NZ_SJPQ01000001.1"/>
</dbReference>
<dbReference type="EMBL" id="SJPQ01000001">
    <property type="protein sequence ID" value="TWT89797.1"/>
    <property type="molecule type" value="Genomic_DNA"/>
</dbReference>
<comment type="caution">
    <text evidence="2">The sequence shown here is derived from an EMBL/GenBank/DDBJ whole genome shotgun (WGS) entry which is preliminary data.</text>
</comment>
<proteinExistence type="predicted"/>
<name>A0A5C5ZS68_9BACT</name>
<feature type="chain" id="PRO_5022986517" description="RND transporter" evidence="1">
    <location>
        <begin position="22"/>
        <end position="118"/>
    </location>
</feature>
<keyword evidence="1" id="KW-0732">Signal</keyword>
<dbReference type="OrthoDB" id="5398179at2"/>
<organism evidence="2 3">
    <name type="scientific">Pseudobythopirellula maris</name>
    <dbReference type="NCBI Taxonomy" id="2527991"/>
    <lineage>
        <taxon>Bacteria</taxon>
        <taxon>Pseudomonadati</taxon>
        <taxon>Planctomycetota</taxon>
        <taxon>Planctomycetia</taxon>
        <taxon>Pirellulales</taxon>
        <taxon>Lacipirellulaceae</taxon>
        <taxon>Pseudobythopirellula</taxon>
    </lineage>
</organism>
<feature type="signal peptide" evidence="1">
    <location>
        <begin position="1"/>
        <end position="21"/>
    </location>
</feature>
<evidence type="ECO:0008006" key="4">
    <source>
        <dbReference type="Google" id="ProtNLM"/>
    </source>
</evidence>
<dbReference type="Proteomes" id="UP000315440">
    <property type="component" value="Unassembled WGS sequence"/>
</dbReference>
<dbReference type="PROSITE" id="PS51257">
    <property type="entry name" value="PROKAR_LIPOPROTEIN"/>
    <property type="match status" value="1"/>
</dbReference>
<evidence type="ECO:0000313" key="3">
    <source>
        <dbReference type="Proteomes" id="UP000315440"/>
    </source>
</evidence>
<reference evidence="2 3" key="1">
    <citation type="submission" date="2019-02" db="EMBL/GenBank/DDBJ databases">
        <title>Deep-cultivation of Planctomycetes and their phenomic and genomic characterization uncovers novel biology.</title>
        <authorList>
            <person name="Wiegand S."/>
            <person name="Jogler M."/>
            <person name="Boedeker C."/>
            <person name="Pinto D."/>
            <person name="Vollmers J."/>
            <person name="Rivas-Marin E."/>
            <person name="Kohn T."/>
            <person name="Peeters S.H."/>
            <person name="Heuer A."/>
            <person name="Rast P."/>
            <person name="Oberbeckmann S."/>
            <person name="Bunk B."/>
            <person name="Jeske O."/>
            <person name="Meyerdierks A."/>
            <person name="Storesund J.E."/>
            <person name="Kallscheuer N."/>
            <person name="Luecker S."/>
            <person name="Lage O.M."/>
            <person name="Pohl T."/>
            <person name="Merkel B.J."/>
            <person name="Hornburger P."/>
            <person name="Mueller R.-W."/>
            <person name="Bruemmer F."/>
            <person name="Labrenz M."/>
            <person name="Spormann A.M."/>
            <person name="Op Den Camp H."/>
            <person name="Overmann J."/>
            <person name="Amann R."/>
            <person name="Jetten M.S.M."/>
            <person name="Mascher T."/>
            <person name="Medema M.H."/>
            <person name="Devos D.P."/>
            <person name="Kaster A.-K."/>
            <person name="Ovreas L."/>
            <person name="Rohde M."/>
            <person name="Galperin M.Y."/>
            <person name="Jogler C."/>
        </authorList>
    </citation>
    <scope>NUCLEOTIDE SEQUENCE [LARGE SCALE GENOMIC DNA]</scope>
    <source>
        <strain evidence="2 3">Mal64</strain>
    </source>
</reference>